<reference evidence="1 2" key="1">
    <citation type="submission" date="2023-03" db="EMBL/GenBank/DDBJ databases">
        <title>Comparative genome and transcriptome analysis combination mining strategies for increasing vitamin B12 production of Ensifer adhaerens strain.</title>
        <authorList>
            <person name="Yongheng L."/>
        </authorList>
    </citation>
    <scope>NUCLEOTIDE SEQUENCE [LARGE SCALE GENOMIC DNA]</scope>
    <source>
        <strain evidence="1 2">Casida A-T305</strain>
        <plasmid evidence="1 2">unnamedB</plasmid>
    </source>
</reference>
<dbReference type="Proteomes" id="UP001214094">
    <property type="component" value="Plasmid unnamedB"/>
</dbReference>
<gene>
    <name evidence="1" type="ORF">P4B07_33960</name>
</gene>
<proteinExistence type="predicted"/>
<evidence type="ECO:0008006" key="3">
    <source>
        <dbReference type="Google" id="ProtNLM"/>
    </source>
</evidence>
<keyword evidence="2" id="KW-1185">Reference proteome</keyword>
<evidence type="ECO:0000313" key="2">
    <source>
        <dbReference type="Proteomes" id="UP001214094"/>
    </source>
</evidence>
<evidence type="ECO:0000313" key="1">
    <source>
        <dbReference type="EMBL" id="WFP94789.1"/>
    </source>
</evidence>
<dbReference type="RefSeq" id="WP_034800485.1">
    <property type="nucleotide sequence ID" value="NZ_CP015882.1"/>
</dbReference>
<accession>A0ABY8HRP8</accession>
<geneLocation type="plasmid" evidence="1 2">
    <name>unnamedB</name>
</geneLocation>
<protein>
    <recommendedName>
        <fullName evidence="3">SnoaL-like domain-containing protein</fullName>
    </recommendedName>
</protein>
<dbReference type="GeneID" id="29522810"/>
<dbReference type="EMBL" id="CP121310">
    <property type="protein sequence ID" value="WFP94789.1"/>
    <property type="molecule type" value="Genomic_DNA"/>
</dbReference>
<organism evidence="1 2">
    <name type="scientific">Ensifer adhaerens</name>
    <name type="common">Sinorhizobium morelense</name>
    <dbReference type="NCBI Taxonomy" id="106592"/>
    <lineage>
        <taxon>Bacteria</taxon>
        <taxon>Pseudomonadati</taxon>
        <taxon>Pseudomonadota</taxon>
        <taxon>Alphaproteobacteria</taxon>
        <taxon>Hyphomicrobiales</taxon>
        <taxon>Rhizobiaceae</taxon>
        <taxon>Sinorhizobium/Ensifer group</taxon>
        <taxon>Ensifer</taxon>
    </lineage>
</organism>
<name>A0ABY8HRP8_ENSAD</name>
<keyword evidence="1" id="KW-0614">Plasmid</keyword>
<sequence length="80" mass="9131">MESTHRKNEIVIARWQRDGGAPDNLGKLYQYGRRVEGDGSWTIYHVFTGVPAHIDSWTMTGLDQQLASDVLHILNRPLQI</sequence>